<sequence>MVSWGEIFVTVTAAGYLLGRKELPKIAHFVGLYSGRSVGAIVRAKKEFFDATKDSEIVKLQQEFQKGIAELNEIRSELTSVSNLARPLQPQGSSPAPGAAPATMTAAASAGGYSSVNQGASFAASSSAGAPVGPAVPGRSSLSLASMNYANLEADSSGERSAEASLAIAEMKLAEQGKYAPRLESVEGGADYVSASIVDSLLLQKRADSSSRAQQKPK</sequence>
<dbReference type="PANTHER" id="PTHR35512:SF1">
    <property type="entry name" value="OS11G0550900 PROTEIN"/>
    <property type="match status" value="1"/>
</dbReference>
<reference evidence="2" key="2">
    <citation type="submission" date="2010-04" db="EMBL/GenBank/DDBJ databases">
        <authorList>
            <person name="Buell R."/>
            <person name="Hamilton J."/>
            <person name="Hostetler J."/>
        </authorList>
    </citation>
    <scope>NUCLEOTIDE SEQUENCE [LARGE SCALE GENOMIC DNA]</scope>
    <source>
        <strain evidence="2">DAOM:BR144</strain>
    </source>
</reference>
<evidence type="ECO:0000313" key="2">
    <source>
        <dbReference type="Proteomes" id="UP000019132"/>
    </source>
</evidence>
<dbReference type="AlphaFoldDB" id="K3X1U0"/>
<reference evidence="1" key="3">
    <citation type="submission" date="2015-02" db="UniProtKB">
        <authorList>
            <consortium name="EnsemblProtists"/>
        </authorList>
    </citation>
    <scope>IDENTIFICATION</scope>
    <source>
        <strain evidence="1">DAOM BR144</strain>
    </source>
</reference>
<proteinExistence type="predicted"/>
<name>K3X1U0_GLOUD</name>
<dbReference type="OMA" id="RAKNEYF"/>
<dbReference type="PANTHER" id="PTHR35512">
    <property type="entry name" value="OS11G0550900 PROTEIN"/>
    <property type="match status" value="1"/>
</dbReference>
<keyword evidence="2" id="KW-1185">Reference proteome</keyword>
<dbReference type="Proteomes" id="UP000019132">
    <property type="component" value="Unassembled WGS sequence"/>
</dbReference>
<evidence type="ECO:0000313" key="1">
    <source>
        <dbReference type="EnsemblProtists" id="PYU1_T011189"/>
    </source>
</evidence>
<dbReference type="EnsemblProtists" id="PYU1_T011189">
    <property type="protein sequence ID" value="PYU1_T011189"/>
    <property type="gene ID" value="PYU1_G011164"/>
</dbReference>
<dbReference type="eggNOG" id="ENOG502RUW8">
    <property type="taxonomic scope" value="Eukaryota"/>
</dbReference>
<organism evidence="1 2">
    <name type="scientific">Globisporangium ultimum (strain ATCC 200006 / CBS 805.95 / DAOM BR144)</name>
    <name type="common">Pythium ultimum</name>
    <dbReference type="NCBI Taxonomy" id="431595"/>
    <lineage>
        <taxon>Eukaryota</taxon>
        <taxon>Sar</taxon>
        <taxon>Stramenopiles</taxon>
        <taxon>Oomycota</taxon>
        <taxon>Peronosporomycetes</taxon>
        <taxon>Pythiales</taxon>
        <taxon>Pythiaceae</taxon>
        <taxon>Globisporangium</taxon>
    </lineage>
</organism>
<reference evidence="2" key="1">
    <citation type="journal article" date="2010" name="Genome Biol.">
        <title>Genome sequence of the necrotrophic plant pathogen Pythium ultimum reveals original pathogenicity mechanisms and effector repertoire.</title>
        <authorList>
            <person name="Levesque C.A."/>
            <person name="Brouwer H."/>
            <person name="Cano L."/>
            <person name="Hamilton J.P."/>
            <person name="Holt C."/>
            <person name="Huitema E."/>
            <person name="Raffaele S."/>
            <person name="Robideau G.P."/>
            <person name="Thines M."/>
            <person name="Win J."/>
            <person name="Zerillo M.M."/>
            <person name="Beakes G.W."/>
            <person name="Boore J.L."/>
            <person name="Busam D."/>
            <person name="Dumas B."/>
            <person name="Ferriera S."/>
            <person name="Fuerstenberg S.I."/>
            <person name="Gachon C.M."/>
            <person name="Gaulin E."/>
            <person name="Govers F."/>
            <person name="Grenville-Briggs L."/>
            <person name="Horner N."/>
            <person name="Hostetler J."/>
            <person name="Jiang R.H."/>
            <person name="Johnson J."/>
            <person name="Krajaejun T."/>
            <person name="Lin H."/>
            <person name="Meijer H.J."/>
            <person name="Moore B."/>
            <person name="Morris P."/>
            <person name="Phuntmart V."/>
            <person name="Puiu D."/>
            <person name="Shetty J."/>
            <person name="Stajich J.E."/>
            <person name="Tripathy S."/>
            <person name="Wawra S."/>
            <person name="van West P."/>
            <person name="Whitty B.R."/>
            <person name="Coutinho P.M."/>
            <person name="Henrissat B."/>
            <person name="Martin F."/>
            <person name="Thomas P.D."/>
            <person name="Tyler B.M."/>
            <person name="De Vries R.P."/>
            <person name="Kamoun S."/>
            <person name="Yandell M."/>
            <person name="Tisserat N."/>
            <person name="Buell C.R."/>
        </authorList>
    </citation>
    <scope>NUCLEOTIDE SEQUENCE</scope>
    <source>
        <strain evidence="2">DAOM:BR144</strain>
    </source>
</reference>
<protein>
    <submittedName>
        <fullName evidence="1">Uncharacterized protein</fullName>
    </submittedName>
</protein>
<dbReference type="VEuPathDB" id="FungiDB:PYU1_G011164"/>
<dbReference type="InParanoid" id="K3X1U0"/>
<dbReference type="HOGENOM" id="CLU_1368602_0_0_1"/>
<accession>K3X1U0</accession>
<dbReference type="EMBL" id="GL376606">
    <property type="status" value="NOT_ANNOTATED_CDS"/>
    <property type="molecule type" value="Genomic_DNA"/>
</dbReference>